<comment type="caution">
    <text evidence="3">The sequence shown here is derived from an EMBL/GenBank/DDBJ whole genome shotgun (WGS) entry which is preliminary data.</text>
</comment>
<feature type="compositionally biased region" description="Polar residues" evidence="1">
    <location>
        <begin position="333"/>
        <end position="360"/>
    </location>
</feature>
<sequence length="549" mass="60364">MAEHCMVISGEWRSLPDGKWDFVIDKQRMSQVVAFEDGMSIDELKKNVIREFIADGGSEIDVELSYWPPNTHELATGITTPPVIVTSGASISYFCKHFRVKNSMNLFANFGKRVISTSLPVGKGFSDGYTTPMPTTKRARFTEDLGGEGMFGLGIDNLDEFGSSVGSRKFPVEIDDELVASHMENVENIMRSGDHTKEDLFNLNTTYEKSVHDSLDELKSDVSGIQHDSDDLNTDEEDNGQDSWDDYDVRPLGIDEEFWEPLVDEVYGGSDAPDFMCPDEDPPINAGPSLYTCSTNDAFDHTVIAGGDGGVWKNEAPSGASTASGCSDPDYSGNDSMNADSGGQPQTPRGTFNHPSSRKNVYSHGGNAQGPDRTRKHSFGQKNMDSNGGNGQGSDCPRNQSFGQKSMDSNGGNAQGSDGPRNQSFGQKSMDRNGGPKPWSSDFVRENVYKGRSLTDIDDEEFDIPPMYDDLLYDTTDIPDLDIDEIGGEVAVGKVFSSKKDCQVALAIYAIKNMFNFRQTTTKRNYFVLNCTDQRCEWRILAGQVKHCG</sequence>
<proteinExistence type="predicted"/>
<organism evidence="3 4">
    <name type="scientific">Microthlaspi erraticum</name>
    <dbReference type="NCBI Taxonomy" id="1685480"/>
    <lineage>
        <taxon>Eukaryota</taxon>
        <taxon>Viridiplantae</taxon>
        <taxon>Streptophyta</taxon>
        <taxon>Embryophyta</taxon>
        <taxon>Tracheophyta</taxon>
        <taxon>Spermatophyta</taxon>
        <taxon>Magnoliopsida</taxon>
        <taxon>eudicotyledons</taxon>
        <taxon>Gunneridae</taxon>
        <taxon>Pentapetalae</taxon>
        <taxon>rosids</taxon>
        <taxon>malvids</taxon>
        <taxon>Brassicales</taxon>
        <taxon>Brassicaceae</taxon>
        <taxon>Coluteocarpeae</taxon>
        <taxon>Microthlaspi</taxon>
    </lineage>
</organism>
<evidence type="ECO:0000313" key="4">
    <source>
        <dbReference type="Proteomes" id="UP000467841"/>
    </source>
</evidence>
<accession>A0A6D2KFS2</accession>
<dbReference type="EMBL" id="CACVBM020001495">
    <property type="protein sequence ID" value="CAA7051950.1"/>
    <property type="molecule type" value="Genomic_DNA"/>
</dbReference>
<evidence type="ECO:0000313" key="3">
    <source>
        <dbReference type="EMBL" id="CAA7051950.1"/>
    </source>
</evidence>
<evidence type="ECO:0000256" key="1">
    <source>
        <dbReference type="SAM" id="MobiDB-lite"/>
    </source>
</evidence>
<dbReference type="InterPro" id="IPR004332">
    <property type="entry name" value="Transposase_MuDR"/>
</dbReference>
<protein>
    <recommendedName>
        <fullName evidence="2">Transposase MuDR plant domain-containing protein</fullName>
    </recommendedName>
</protein>
<feature type="region of interest" description="Disordered" evidence="1">
    <location>
        <begin position="315"/>
        <end position="444"/>
    </location>
</feature>
<feature type="domain" description="Transposase MuDR plant" evidence="2">
    <location>
        <begin position="490"/>
        <end position="543"/>
    </location>
</feature>
<feature type="region of interest" description="Disordered" evidence="1">
    <location>
        <begin position="223"/>
        <end position="248"/>
    </location>
</feature>
<feature type="compositionally biased region" description="Acidic residues" evidence="1">
    <location>
        <begin position="231"/>
        <end position="246"/>
    </location>
</feature>
<dbReference type="OrthoDB" id="1938144at2759"/>
<dbReference type="AlphaFoldDB" id="A0A6D2KFS2"/>
<reference evidence="3" key="1">
    <citation type="submission" date="2020-01" db="EMBL/GenBank/DDBJ databases">
        <authorList>
            <person name="Mishra B."/>
        </authorList>
    </citation>
    <scope>NUCLEOTIDE SEQUENCE [LARGE SCALE GENOMIC DNA]</scope>
</reference>
<keyword evidence="4" id="KW-1185">Reference proteome</keyword>
<feature type="compositionally biased region" description="Polar residues" evidence="1">
    <location>
        <begin position="397"/>
        <end position="427"/>
    </location>
</feature>
<dbReference type="Proteomes" id="UP000467841">
    <property type="component" value="Unassembled WGS sequence"/>
</dbReference>
<name>A0A6D2KFS2_9BRAS</name>
<evidence type="ECO:0000259" key="2">
    <source>
        <dbReference type="Pfam" id="PF03108"/>
    </source>
</evidence>
<gene>
    <name evidence="3" type="ORF">MERR_LOCUS39185</name>
</gene>
<dbReference type="Pfam" id="PF03108">
    <property type="entry name" value="DBD_Tnp_Mut"/>
    <property type="match status" value="1"/>
</dbReference>